<evidence type="ECO:0000313" key="4">
    <source>
        <dbReference type="Proteomes" id="UP000678393"/>
    </source>
</evidence>
<dbReference type="InterPro" id="IPR011021">
    <property type="entry name" value="Arrestin-like_N"/>
</dbReference>
<name>A0A8S3ZBL8_9EUPU</name>
<evidence type="ECO:0000256" key="1">
    <source>
        <dbReference type="ARBA" id="ARBA00005298"/>
    </source>
</evidence>
<accession>A0A8S3ZBL8</accession>
<reference evidence="3" key="1">
    <citation type="submission" date="2021-04" db="EMBL/GenBank/DDBJ databases">
        <authorList>
            <consortium name="Molecular Ecology Group"/>
        </authorList>
    </citation>
    <scope>NUCLEOTIDE SEQUENCE</scope>
</reference>
<dbReference type="PANTHER" id="PTHR11188">
    <property type="entry name" value="ARRESTIN DOMAIN CONTAINING PROTEIN"/>
    <property type="match status" value="1"/>
</dbReference>
<dbReference type="InterPro" id="IPR014752">
    <property type="entry name" value="Arrestin-like_C"/>
</dbReference>
<dbReference type="OrthoDB" id="2333384at2759"/>
<dbReference type="PANTHER" id="PTHR11188:SF176">
    <property type="entry name" value="ARRESTIN DOMAIN-CONTAINING PROTEIN 1"/>
    <property type="match status" value="1"/>
</dbReference>
<feature type="domain" description="Arrestin C-terminal-like" evidence="2">
    <location>
        <begin position="182"/>
        <end position="312"/>
    </location>
</feature>
<organism evidence="3 4">
    <name type="scientific">Candidula unifasciata</name>
    <dbReference type="NCBI Taxonomy" id="100452"/>
    <lineage>
        <taxon>Eukaryota</taxon>
        <taxon>Metazoa</taxon>
        <taxon>Spiralia</taxon>
        <taxon>Lophotrochozoa</taxon>
        <taxon>Mollusca</taxon>
        <taxon>Gastropoda</taxon>
        <taxon>Heterobranchia</taxon>
        <taxon>Euthyneura</taxon>
        <taxon>Panpulmonata</taxon>
        <taxon>Eupulmonata</taxon>
        <taxon>Stylommatophora</taxon>
        <taxon>Helicina</taxon>
        <taxon>Helicoidea</taxon>
        <taxon>Geomitridae</taxon>
        <taxon>Candidula</taxon>
    </lineage>
</organism>
<dbReference type="EMBL" id="CAJHNH020001994">
    <property type="protein sequence ID" value="CAG5125230.1"/>
    <property type="molecule type" value="Genomic_DNA"/>
</dbReference>
<dbReference type="Pfam" id="PF02752">
    <property type="entry name" value="Arrestin_C"/>
    <property type="match status" value="1"/>
</dbReference>
<comment type="caution">
    <text evidence="3">The sequence shown here is derived from an EMBL/GenBank/DDBJ whole genome shotgun (WGS) entry which is preliminary data.</text>
</comment>
<keyword evidence="4" id="KW-1185">Reference proteome</keyword>
<dbReference type="SMART" id="SM01017">
    <property type="entry name" value="Arrestin_C"/>
    <property type="match status" value="1"/>
</dbReference>
<dbReference type="InterPro" id="IPR014756">
    <property type="entry name" value="Ig_E-set"/>
</dbReference>
<dbReference type="GO" id="GO:0015031">
    <property type="term" value="P:protein transport"/>
    <property type="evidence" value="ECO:0007669"/>
    <property type="project" value="TreeGrafter"/>
</dbReference>
<dbReference type="Gene3D" id="2.60.40.640">
    <property type="match status" value="2"/>
</dbReference>
<comment type="similarity">
    <text evidence="1">Belongs to the arrestin family.</text>
</comment>
<evidence type="ECO:0000259" key="2">
    <source>
        <dbReference type="SMART" id="SM01017"/>
    </source>
</evidence>
<evidence type="ECO:0000313" key="3">
    <source>
        <dbReference type="EMBL" id="CAG5125230.1"/>
    </source>
</evidence>
<dbReference type="SUPFAM" id="SSF81296">
    <property type="entry name" value="E set domains"/>
    <property type="match status" value="2"/>
</dbReference>
<dbReference type="InterPro" id="IPR050357">
    <property type="entry name" value="Arrestin_domain-protein"/>
</dbReference>
<protein>
    <recommendedName>
        <fullName evidence="2">Arrestin C-terminal-like domain-containing protein</fullName>
    </recommendedName>
</protein>
<dbReference type="Proteomes" id="UP000678393">
    <property type="component" value="Unassembled WGS sequence"/>
</dbReference>
<gene>
    <name evidence="3" type="ORF">CUNI_LOCUS10788</name>
</gene>
<sequence length="397" mass="44731">MKLNIFEIVLTNTEAVYFSGQTVQGHVIIELAKNTEVKDLRMSFRGKAFVHWTDQTMRGPGEVRFKEIRHHSATEEYFDVSKSLLSQASCPQNPTDKRVLEAGQYTYPFKFRIPPTSPTSFEGQFGFIRYWTKVTIERPWKKDVSAKKLFSVIFPLDLNQEPTASQPTNNQKEKQLCCLCCTSGPIIAEIRLPQKGYVPGERLNFAADIDNSTRRKVHNITVELLMTTTFHAAYKSRSVTQTVSRIQRGSLKSGNSDSWEGGSLLVPPLPPSFLIGCNIIDVRYTLQLRVFPGSPAFDLTVPIEIMIGSVPLQSTLEYFLTAQNMVLSQSQDGIAISGGASEVASDIRLQYLPPKFLPSPICKHQVHDNEDDQCLMLDNNFVPKYITLNFQPVTSRQ</sequence>
<dbReference type="GO" id="GO:0005737">
    <property type="term" value="C:cytoplasm"/>
    <property type="evidence" value="ECO:0007669"/>
    <property type="project" value="TreeGrafter"/>
</dbReference>
<dbReference type="InterPro" id="IPR011022">
    <property type="entry name" value="Arrestin_C-like"/>
</dbReference>
<dbReference type="AlphaFoldDB" id="A0A8S3ZBL8"/>
<proteinExistence type="inferred from homology"/>
<dbReference type="Pfam" id="PF00339">
    <property type="entry name" value="Arrestin_N"/>
    <property type="match status" value="1"/>
</dbReference>